<reference evidence="3" key="1">
    <citation type="submission" date="2021-01" db="EMBL/GenBank/DDBJ databases">
        <authorList>
            <person name="Corre E."/>
            <person name="Pelletier E."/>
            <person name="Niang G."/>
            <person name="Scheremetjew M."/>
            <person name="Finn R."/>
            <person name="Kale V."/>
            <person name="Holt S."/>
            <person name="Cochrane G."/>
            <person name="Meng A."/>
            <person name="Brown T."/>
            <person name="Cohen L."/>
        </authorList>
    </citation>
    <scope>NUCLEOTIDE SEQUENCE</scope>
    <source>
        <strain evidence="3">CCMP1510</strain>
    </source>
</reference>
<keyword evidence="2" id="KW-0472">Membrane</keyword>
<organism evidence="3">
    <name type="scientific">Aureoumbra lagunensis</name>
    <dbReference type="NCBI Taxonomy" id="44058"/>
    <lineage>
        <taxon>Eukaryota</taxon>
        <taxon>Sar</taxon>
        <taxon>Stramenopiles</taxon>
        <taxon>Ochrophyta</taxon>
        <taxon>Pelagophyceae</taxon>
        <taxon>Pelagomonadales</taxon>
        <taxon>Aureoumbra</taxon>
    </lineage>
</organism>
<proteinExistence type="predicted"/>
<evidence type="ECO:0000313" key="3">
    <source>
        <dbReference type="EMBL" id="CAE0359801.1"/>
    </source>
</evidence>
<name>A0A7S3JQ87_9STRA</name>
<feature type="region of interest" description="Disordered" evidence="1">
    <location>
        <begin position="250"/>
        <end position="291"/>
    </location>
</feature>
<keyword evidence="2" id="KW-1133">Transmembrane helix</keyword>
<feature type="transmembrane region" description="Helical" evidence="2">
    <location>
        <begin position="65"/>
        <end position="88"/>
    </location>
</feature>
<feature type="transmembrane region" description="Helical" evidence="2">
    <location>
        <begin position="143"/>
        <end position="161"/>
    </location>
</feature>
<feature type="compositionally biased region" description="Polar residues" evidence="1">
    <location>
        <begin position="274"/>
        <end position="291"/>
    </location>
</feature>
<feature type="compositionally biased region" description="Low complexity" evidence="1">
    <location>
        <begin position="251"/>
        <end position="261"/>
    </location>
</feature>
<keyword evidence="2" id="KW-0812">Transmembrane</keyword>
<evidence type="ECO:0000256" key="1">
    <source>
        <dbReference type="SAM" id="MobiDB-lite"/>
    </source>
</evidence>
<protein>
    <submittedName>
        <fullName evidence="3">Uncharacterized protein</fullName>
    </submittedName>
</protein>
<accession>A0A7S3JQ87</accession>
<dbReference type="AlphaFoldDB" id="A0A7S3JQ87"/>
<gene>
    <name evidence="3" type="ORF">ALAG00032_LOCUS530</name>
</gene>
<feature type="transmembrane region" description="Helical" evidence="2">
    <location>
        <begin position="118"/>
        <end position="137"/>
    </location>
</feature>
<sequence>MLAADKLMLEASIRQSAMSLKEKEFLLHHDNLNTVGTQAAVMAGFSVTALIEFGPLKDGNRILKFFYYNAVIIAMAANILCVVQTTCLSVKGTSLAMRGPYGSVAKAVDGMYAVRRRVFALFGLGMLALFFFTILGSWLILDFFSAMIATTVVLAAIYTTFDSYRLISYLFHFDEAEAVSFDDILTKFKDPPTISSSSRSSSLSRLDDIKIQADADIQAQEQCIYASSDLDLVNEEEQALLLHRQRPRFHSSNNDSFSSPSALLAQPKKKKTVSAPSSAYRQQTAGSMTKK</sequence>
<evidence type="ECO:0000256" key="2">
    <source>
        <dbReference type="SAM" id="Phobius"/>
    </source>
</evidence>
<dbReference type="EMBL" id="HBIJ01000709">
    <property type="protein sequence ID" value="CAE0359801.1"/>
    <property type="molecule type" value="Transcribed_RNA"/>
</dbReference>